<dbReference type="Proteomes" id="UP000054248">
    <property type="component" value="Unassembled WGS sequence"/>
</dbReference>
<evidence type="ECO:0000256" key="1">
    <source>
        <dbReference type="SAM" id="MobiDB-lite"/>
    </source>
</evidence>
<reference evidence="2 3" key="1">
    <citation type="submission" date="2014-04" db="EMBL/GenBank/DDBJ databases">
        <authorList>
            <consortium name="DOE Joint Genome Institute"/>
            <person name="Kuo A."/>
            <person name="Girlanda M."/>
            <person name="Perotto S."/>
            <person name="Kohler A."/>
            <person name="Nagy L.G."/>
            <person name="Floudas D."/>
            <person name="Copeland A."/>
            <person name="Barry K.W."/>
            <person name="Cichocki N."/>
            <person name="Veneault-Fourrey C."/>
            <person name="LaButti K."/>
            <person name="Lindquist E.A."/>
            <person name="Lipzen A."/>
            <person name="Lundell T."/>
            <person name="Morin E."/>
            <person name="Murat C."/>
            <person name="Sun H."/>
            <person name="Tunlid A."/>
            <person name="Henrissat B."/>
            <person name="Grigoriev I.V."/>
            <person name="Hibbett D.S."/>
            <person name="Martin F."/>
            <person name="Nordberg H.P."/>
            <person name="Cantor M.N."/>
            <person name="Hua S.X."/>
        </authorList>
    </citation>
    <scope>NUCLEOTIDE SEQUENCE [LARGE SCALE GENOMIC DNA]</scope>
    <source>
        <strain evidence="2 3">MUT 4182</strain>
    </source>
</reference>
<protein>
    <recommendedName>
        <fullName evidence="4">C2H2-type domain-containing protein</fullName>
    </recommendedName>
</protein>
<name>A0A0C3QMT8_9AGAM</name>
<dbReference type="HOGENOM" id="CLU_1321752_0_0_1"/>
<dbReference type="EMBL" id="KN822943">
    <property type="protein sequence ID" value="KIO34345.1"/>
    <property type="molecule type" value="Genomic_DNA"/>
</dbReference>
<evidence type="ECO:0000313" key="3">
    <source>
        <dbReference type="Proteomes" id="UP000054248"/>
    </source>
</evidence>
<feature type="compositionally biased region" description="Acidic residues" evidence="1">
    <location>
        <begin position="99"/>
        <end position="124"/>
    </location>
</feature>
<evidence type="ECO:0000313" key="2">
    <source>
        <dbReference type="EMBL" id="KIO34345.1"/>
    </source>
</evidence>
<sequence length="208" mass="22476">MRQNSMHSIPSAIPALTPARSHSVHVPSREPSYTPRPMQDAAQQQRPLVPSPSPSSSDMPHLSPARLHAVRIRNNGSAPFPQAPIASPSASGLKRSFDEMDGSEDEDEDAQGEDEDEEDAEGEPESGLSPAMQALVNRPAVLVSRDGKGQGREKRAKTGRPKGTGRASAQKDPKRAKLVCPRPGCTKRYMNPNGLKYHLEKGTCTIEV</sequence>
<dbReference type="AlphaFoldDB" id="A0A0C3QMT8"/>
<evidence type="ECO:0008006" key="4">
    <source>
        <dbReference type="Google" id="ProtNLM"/>
    </source>
</evidence>
<dbReference type="OrthoDB" id="3269380at2759"/>
<reference evidence="3" key="2">
    <citation type="submission" date="2015-01" db="EMBL/GenBank/DDBJ databases">
        <title>Evolutionary Origins and Diversification of the Mycorrhizal Mutualists.</title>
        <authorList>
            <consortium name="DOE Joint Genome Institute"/>
            <consortium name="Mycorrhizal Genomics Consortium"/>
            <person name="Kohler A."/>
            <person name="Kuo A."/>
            <person name="Nagy L.G."/>
            <person name="Floudas D."/>
            <person name="Copeland A."/>
            <person name="Barry K.W."/>
            <person name="Cichocki N."/>
            <person name="Veneault-Fourrey C."/>
            <person name="LaButti K."/>
            <person name="Lindquist E.A."/>
            <person name="Lipzen A."/>
            <person name="Lundell T."/>
            <person name="Morin E."/>
            <person name="Murat C."/>
            <person name="Riley R."/>
            <person name="Ohm R."/>
            <person name="Sun H."/>
            <person name="Tunlid A."/>
            <person name="Henrissat B."/>
            <person name="Grigoriev I.V."/>
            <person name="Hibbett D.S."/>
            <person name="Martin F."/>
        </authorList>
    </citation>
    <scope>NUCLEOTIDE SEQUENCE [LARGE SCALE GENOMIC DNA]</scope>
    <source>
        <strain evidence="3">MUT 4182</strain>
    </source>
</reference>
<feature type="compositionally biased region" description="Low complexity" evidence="1">
    <location>
        <begin position="54"/>
        <end position="64"/>
    </location>
</feature>
<proteinExistence type="predicted"/>
<feature type="region of interest" description="Disordered" evidence="1">
    <location>
        <begin position="1"/>
        <end position="184"/>
    </location>
</feature>
<dbReference type="STRING" id="1051891.A0A0C3QMT8"/>
<organism evidence="2 3">
    <name type="scientific">Tulasnella calospora MUT 4182</name>
    <dbReference type="NCBI Taxonomy" id="1051891"/>
    <lineage>
        <taxon>Eukaryota</taxon>
        <taxon>Fungi</taxon>
        <taxon>Dikarya</taxon>
        <taxon>Basidiomycota</taxon>
        <taxon>Agaricomycotina</taxon>
        <taxon>Agaricomycetes</taxon>
        <taxon>Cantharellales</taxon>
        <taxon>Tulasnellaceae</taxon>
        <taxon>Tulasnella</taxon>
    </lineage>
</organism>
<keyword evidence="3" id="KW-1185">Reference proteome</keyword>
<accession>A0A0C3QMT8</accession>
<gene>
    <name evidence="2" type="ORF">M407DRAFT_127650</name>
</gene>